<dbReference type="PROSITE" id="PS50054">
    <property type="entry name" value="TYR_PHOSPHATASE_DUAL"/>
    <property type="match status" value="1"/>
</dbReference>
<reference evidence="6" key="2">
    <citation type="journal article" date="2018" name="Nat. Commun.">
        <title>Tailed giant Tupanvirus possesses the most complete translational apparatus of the known virosphere.</title>
        <authorList>
            <person name="Abrahao J."/>
            <person name="Silva L."/>
            <person name="Silva L.S."/>
            <person name="Khalil J.Y.B."/>
            <person name="Rodrigues R."/>
            <person name="Arantes T."/>
            <person name="Assis F."/>
            <person name="Boratto P."/>
            <person name="Andrade M."/>
            <person name="Kroon E.G."/>
            <person name="Ribeiro B."/>
            <person name="Bergier I."/>
            <person name="Seligmann H."/>
            <person name="Ghigo E."/>
            <person name="Colson P."/>
            <person name="Levasseur A."/>
            <person name="Kroemer G."/>
            <person name="Raoult D."/>
            <person name="La Scola B."/>
        </authorList>
    </citation>
    <scope>NUCLEOTIDE SEQUENCE [LARGE SCALE GENOMIC DNA]</scope>
    <source>
        <strain evidence="6">Deep ocean</strain>
    </source>
</reference>
<dbReference type="GeneID" id="80517356"/>
<dbReference type="PANTHER" id="PTHR45961">
    <property type="entry name" value="IP21249P"/>
    <property type="match status" value="1"/>
</dbReference>
<evidence type="ECO:0000256" key="3">
    <source>
        <dbReference type="ARBA" id="ARBA00022912"/>
    </source>
</evidence>
<dbReference type="InterPro" id="IPR029021">
    <property type="entry name" value="Prot-tyrosine_phosphatase-like"/>
</dbReference>
<evidence type="ECO:0000259" key="5">
    <source>
        <dbReference type="PROSITE" id="PS50056"/>
    </source>
</evidence>
<dbReference type="KEGG" id="vg:80517356"/>
<dbReference type="Pfam" id="PF00782">
    <property type="entry name" value="DSPc"/>
    <property type="match status" value="1"/>
</dbReference>
<keyword evidence="2" id="KW-0378">Hydrolase</keyword>
<proteinExistence type="inferred from homology"/>
<reference evidence="6" key="1">
    <citation type="submission" date="2017-06" db="EMBL/GenBank/DDBJ databases">
        <authorList>
            <person name="Assis F.L."/>
            <person name="Abrahao J.S."/>
            <person name="Silva L."/>
            <person name="Khalil J.B."/>
            <person name="Rodrigues R."/>
            <person name="Silva L.S."/>
            <person name="Boratto P."/>
            <person name="Andrade M."/>
            <person name="Kroon E.G."/>
            <person name="Ribeiro B."/>
            <person name="Bergier I."/>
            <person name="Seligmann H."/>
            <person name="Ghigo E."/>
            <person name="Colson P."/>
            <person name="Levasseur A."/>
            <person name="Raoult D."/>
            <person name="Scola B.L."/>
        </authorList>
    </citation>
    <scope>NUCLEOTIDE SEQUENCE</scope>
    <source>
        <strain evidence="6">Deep ocean</strain>
    </source>
</reference>
<feature type="domain" description="Tyrosine-protein phosphatase" evidence="4">
    <location>
        <begin position="2"/>
        <end position="145"/>
    </location>
</feature>
<evidence type="ECO:0000259" key="4">
    <source>
        <dbReference type="PROSITE" id="PS50054"/>
    </source>
</evidence>
<dbReference type="InterPro" id="IPR020422">
    <property type="entry name" value="TYR_PHOSPHATASE_DUAL_dom"/>
</dbReference>
<dbReference type="PROSITE" id="PS50056">
    <property type="entry name" value="TYR_PHOSPHATASE_2"/>
    <property type="match status" value="1"/>
</dbReference>
<feature type="domain" description="Tyrosine specific protein phosphatases" evidence="5">
    <location>
        <begin position="69"/>
        <end position="124"/>
    </location>
</feature>
<evidence type="ECO:0000256" key="1">
    <source>
        <dbReference type="ARBA" id="ARBA00008601"/>
    </source>
</evidence>
<dbReference type="CDD" id="cd14498">
    <property type="entry name" value="DSP"/>
    <property type="match status" value="1"/>
</dbReference>
<evidence type="ECO:0000313" key="6">
    <source>
        <dbReference type="EMBL" id="QKU34051.1"/>
    </source>
</evidence>
<evidence type="ECO:0000256" key="2">
    <source>
        <dbReference type="ARBA" id="ARBA00022801"/>
    </source>
</evidence>
<dbReference type="EMBL" id="MF405918">
    <property type="protein sequence ID" value="QKU34051.1"/>
    <property type="molecule type" value="Genomic_DNA"/>
</dbReference>
<dbReference type="InterPro" id="IPR000387">
    <property type="entry name" value="Tyr_Pase_dom"/>
</dbReference>
<dbReference type="SMART" id="SM00195">
    <property type="entry name" value="DSPc"/>
    <property type="match status" value="1"/>
</dbReference>
<dbReference type="InterPro" id="IPR000340">
    <property type="entry name" value="Dual-sp_phosphatase_cat-dom"/>
</dbReference>
<dbReference type="InterPro" id="IPR052103">
    <property type="entry name" value="Dual_spec_Phospatases"/>
</dbReference>
<keyword evidence="3" id="KW-0904">Protein phosphatase</keyword>
<dbReference type="GO" id="GO:0004721">
    <property type="term" value="F:phosphoprotein phosphatase activity"/>
    <property type="evidence" value="ECO:0007669"/>
    <property type="project" value="UniProtKB-KW"/>
</dbReference>
<dbReference type="InterPro" id="IPR016130">
    <property type="entry name" value="Tyr_Pase_AS"/>
</dbReference>
<organism evidence="6">
    <name type="scientific">Tupanvirus deep ocean</name>
    <dbReference type="NCBI Taxonomy" id="2126984"/>
    <lineage>
        <taxon>Viruses</taxon>
        <taxon>Varidnaviria</taxon>
        <taxon>Bamfordvirae</taxon>
        <taxon>Nucleocytoviricota</taxon>
        <taxon>Megaviricetes</taxon>
        <taxon>Imitervirales</taxon>
        <taxon>Mimiviridae</taxon>
        <taxon>Megamimivirinae</taxon>
        <taxon>Tupanvirus</taxon>
        <taxon>Tupanvirus altamarinense</taxon>
    </lineage>
</organism>
<protein>
    <submittedName>
        <fullName evidence="6">Putative dual specificity protein phosphatase 14-like</fullName>
    </submittedName>
</protein>
<accession>A0A6N1NX37</accession>
<sequence>MNIISQITPQLYLGTGKHARLQTDEFKKLDIDVIINCCNDFKHKQNNKYIIEEFSIDDGSDAQIGFYLDKVADLINDYLVQNKKIYIHCVQGRSRSASIVIYYFMKYHRMRFVQAYQKLLSIRPCISPNVNFISELKMMDKYIFG</sequence>
<comment type="similarity">
    <text evidence="1">Belongs to the protein-tyrosine phosphatase family. Non-receptor class dual specificity subfamily.</text>
</comment>
<dbReference type="SUPFAM" id="SSF52799">
    <property type="entry name" value="(Phosphotyrosine protein) phosphatases II"/>
    <property type="match status" value="1"/>
</dbReference>
<dbReference type="PROSITE" id="PS00383">
    <property type="entry name" value="TYR_PHOSPHATASE_1"/>
    <property type="match status" value="1"/>
</dbReference>
<dbReference type="Gene3D" id="3.90.190.10">
    <property type="entry name" value="Protein tyrosine phosphatase superfamily"/>
    <property type="match status" value="1"/>
</dbReference>
<dbReference type="PANTHER" id="PTHR45961:SF6">
    <property type="entry name" value="IP21249P"/>
    <property type="match status" value="1"/>
</dbReference>
<dbReference type="RefSeq" id="YP_010780665.1">
    <property type="nucleotide sequence ID" value="NC_075038.1"/>
</dbReference>
<name>A0A6N1NX37_9VIRU</name>